<dbReference type="SUPFAM" id="SSF50685">
    <property type="entry name" value="Barwin-like endoglucanases"/>
    <property type="match status" value="1"/>
</dbReference>
<sequence length="304" mass="31381">MKSTTVALGALMASVAIAQPHRHQHRDKHHKRGVVWVTDIEYVYETVAVVQTVWVQPGFQAPPLTDASTTPPTPPSYSAAPTNPLDQYLENVNADSSPSSSVPAAPPIPESSYVPPPVDVPAVPAYTYVAPVPSVEPAPEPQVYSAPPVETPIPVYSAPPVETPIPVYSAPAPAPAAATPAAAAKVPSYATTPSGATGGVCSADSPCEGDITYYEAGLGACGTTNDGSVEKVVALPHGMMGTQSNGNPYCGMTVTIMLGSKTTQATVVDKCMGCKGNSIDLSNAAFGVLADFAVGRTQATWYFN</sequence>
<keyword evidence="5" id="KW-1185">Reference proteome</keyword>
<evidence type="ECO:0008006" key="6">
    <source>
        <dbReference type="Google" id="ProtNLM"/>
    </source>
</evidence>
<dbReference type="InterPro" id="IPR051477">
    <property type="entry name" value="Expansin_CellWall"/>
</dbReference>
<name>A0AAD9SYG6_9HELO</name>
<dbReference type="PANTHER" id="PTHR31836:SF28">
    <property type="entry name" value="SRCR DOMAIN-CONTAINING PROTEIN-RELATED"/>
    <property type="match status" value="1"/>
</dbReference>
<organism evidence="4 5">
    <name type="scientific">Diplocarpon rosae</name>
    <dbReference type="NCBI Taxonomy" id="946125"/>
    <lineage>
        <taxon>Eukaryota</taxon>
        <taxon>Fungi</taxon>
        <taxon>Dikarya</taxon>
        <taxon>Ascomycota</taxon>
        <taxon>Pezizomycotina</taxon>
        <taxon>Leotiomycetes</taxon>
        <taxon>Helotiales</taxon>
        <taxon>Drepanopezizaceae</taxon>
        <taxon>Diplocarpon</taxon>
    </lineage>
</organism>
<dbReference type="CDD" id="cd22191">
    <property type="entry name" value="DPBB_RlpA_EXP_N-like"/>
    <property type="match status" value="1"/>
</dbReference>
<feature type="chain" id="PRO_5042038094" description="Allergen Asp f 7" evidence="3">
    <location>
        <begin position="19"/>
        <end position="304"/>
    </location>
</feature>
<dbReference type="Proteomes" id="UP001285354">
    <property type="component" value="Unassembled WGS sequence"/>
</dbReference>
<dbReference type="AlphaFoldDB" id="A0AAD9SYG6"/>
<proteinExistence type="predicted"/>
<dbReference type="PANTHER" id="PTHR31836">
    <property type="match status" value="1"/>
</dbReference>
<evidence type="ECO:0000313" key="5">
    <source>
        <dbReference type="Proteomes" id="UP001285354"/>
    </source>
</evidence>
<gene>
    <name evidence="4" type="ORF">QTJ16_005623</name>
</gene>
<protein>
    <recommendedName>
        <fullName evidence="6">Allergen Asp f 7</fullName>
    </recommendedName>
</protein>
<dbReference type="Gene3D" id="2.40.40.10">
    <property type="entry name" value="RlpA-like domain"/>
    <property type="match status" value="1"/>
</dbReference>
<evidence type="ECO:0000313" key="4">
    <source>
        <dbReference type="EMBL" id="KAK2625254.1"/>
    </source>
</evidence>
<feature type="region of interest" description="Disordered" evidence="2">
    <location>
        <begin position="63"/>
        <end position="84"/>
    </location>
</feature>
<accession>A0AAD9SYG6</accession>
<dbReference type="PRINTS" id="PR01217">
    <property type="entry name" value="PRICHEXTENSN"/>
</dbReference>
<evidence type="ECO:0000256" key="2">
    <source>
        <dbReference type="SAM" id="MobiDB-lite"/>
    </source>
</evidence>
<feature type="signal peptide" evidence="3">
    <location>
        <begin position="1"/>
        <end position="18"/>
    </location>
</feature>
<dbReference type="InterPro" id="IPR036908">
    <property type="entry name" value="RlpA-like_sf"/>
</dbReference>
<dbReference type="EMBL" id="JAUBYV010000008">
    <property type="protein sequence ID" value="KAK2625254.1"/>
    <property type="molecule type" value="Genomic_DNA"/>
</dbReference>
<keyword evidence="1 3" id="KW-0732">Signal</keyword>
<reference evidence="4" key="1">
    <citation type="submission" date="2023-06" db="EMBL/GenBank/DDBJ databases">
        <title>Draft genome of Marssonina rosae.</title>
        <authorList>
            <person name="Cheng Q."/>
        </authorList>
    </citation>
    <scope>NUCLEOTIDE SEQUENCE</scope>
    <source>
        <strain evidence="4">R4</strain>
    </source>
</reference>
<evidence type="ECO:0000256" key="1">
    <source>
        <dbReference type="ARBA" id="ARBA00022729"/>
    </source>
</evidence>
<comment type="caution">
    <text evidence="4">The sequence shown here is derived from an EMBL/GenBank/DDBJ whole genome shotgun (WGS) entry which is preliminary data.</text>
</comment>
<evidence type="ECO:0000256" key="3">
    <source>
        <dbReference type="SAM" id="SignalP"/>
    </source>
</evidence>